<dbReference type="GO" id="GO:0051301">
    <property type="term" value="P:cell division"/>
    <property type="evidence" value="ECO:0007669"/>
    <property type="project" value="UniProtKB-KW"/>
</dbReference>
<proteinExistence type="predicted"/>
<evidence type="ECO:0000256" key="10">
    <source>
        <dbReference type="ARBA" id="ARBA00034003"/>
    </source>
</evidence>
<evidence type="ECO:0000256" key="9">
    <source>
        <dbReference type="ARBA" id="ARBA00023306"/>
    </source>
</evidence>
<dbReference type="InterPro" id="IPR012309">
    <property type="entry name" value="DNA_ligase_ATP-dep_C"/>
</dbReference>
<dbReference type="Gene3D" id="2.40.50.140">
    <property type="entry name" value="Nucleic acid-binding proteins"/>
    <property type="match status" value="1"/>
</dbReference>
<keyword evidence="9" id="KW-0131">Cell cycle</keyword>
<keyword evidence="6" id="KW-0460">Magnesium</keyword>
<keyword evidence="4" id="KW-0479">Metal-binding</keyword>
<dbReference type="Proteomes" id="UP000254794">
    <property type="component" value="Unassembled WGS sequence"/>
</dbReference>
<dbReference type="CDD" id="cd07972">
    <property type="entry name" value="OBF_DNA_ligase_Arch_LigB"/>
    <property type="match status" value="1"/>
</dbReference>
<dbReference type="InterPro" id="IPR026333">
    <property type="entry name" value="ATP_dep_DNA_lig_pp_1105_fam"/>
</dbReference>
<reference evidence="12 13" key="1">
    <citation type="submission" date="2018-06" db="EMBL/GenBank/DDBJ databases">
        <authorList>
            <consortium name="Pathogen Informatics"/>
            <person name="Doyle S."/>
        </authorList>
    </citation>
    <scope>NUCLEOTIDE SEQUENCE [LARGE SCALE GENOMIC DNA]</scope>
    <source>
        <strain evidence="12 13">NCTC13316</strain>
    </source>
</reference>
<dbReference type="RefSeq" id="WP_115331667.1">
    <property type="nucleotide sequence ID" value="NZ_CAAAHP010000002.1"/>
</dbReference>
<evidence type="ECO:0000313" key="13">
    <source>
        <dbReference type="Proteomes" id="UP000254794"/>
    </source>
</evidence>
<evidence type="ECO:0000256" key="3">
    <source>
        <dbReference type="ARBA" id="ARBA00022618"/>
    </source>
</evidence>
<comment type="catalytic activity">
    <reaction evidence="10">
        <text>ATP + (deoxyribonucleotide)n-3'-hydroxyl + 5'-phospho-(deoxyribonucleotide)m = (deoxyribonucleotide)n+m + AMP + diphosphate.</text>
        <dbReference type="EC" id="6.5.1.1"/>
    </reaction>
</comment>
<keyword evidence="8" id="KW-0234">DNA repair</keyword>
<gene>
    <name evidence="12" type="ORF">NCTC13316_02182</name>
</gene>
<keyword evidence="3" id="KW-0132">Cell division</keyword>
<dbReference type="Pfam" id="PF01068">
    <property type="entry name" value="DNA_ligase_A_M"/>
    <property type="match status" value="1"/>
</dbReference>
<dbReference type="NCBIfam" id="TIGR04120">
    <property type="entry name" value="DNA_lig_bact"/>
    <property type="match status" value="1"/>
</dbReference>
<feature type="domain" description="ATP-dependent DNA ligase family profile" evidence="11">
    <location>
        <begin position="311"/>
        <end position="435"/>
    </location>
</feature>
<evidence type="ECO:0000256" key="4">
    <source>
        <dbReference type="ARBA" id="ARBA00022723"/>
    </source>
</evidence>
<evidence type="ECO:0000259" key="11">
    <source>
        <dbReference type="PROSITE" id="PS50160"/>
    </source>
</evidence>
<name>A0A378JN13_9GAMM</name>
<evidence type="ECO:0000313" key="12">
    <source>
        <dbReference type="EMBL" id="STX52078.1"/>
    </source>
</evidence>
<dbReference type="GO" id="GO:0003910">
    <property type="term" value="F:DNA ligase (ATP) activity"/>
    <property type="evidence" value="ECO:0007669"/>
    <property type="project" value="UniProtKB-EC"/>
</dbReference>
<evidence type="ECO:0000256" key="6">
    <source>
        <dbReference type="ARBA" id="ARBA00022842"/>
    </source>
</evidence>
<dbReference type="AlphaFoldDB" id="A0A378JN13"/>
<dbReference type="InterPro" id="IPR050191">
    <property type="entry name" value="ATP-dep_DNA_ligase"/>
</dbReference>
<evidence type="ECO:0000256" key="1">
    <source>
        <dbReference type="ARBA" id="ARBA00012727"/>
    </source>
</evidence>
<dbReference type="Pfam" id="PF04679">
    <property type="entry name" value="DNA_ligase_A_C"/>
    <property type="match status" value="1"/>
</dbReference>
<protein>
    <recommendedName>
        <fullName evidence="1">DNA ligase (ATP)</fullName>
        <ecNumber evidence="1">6.5.1.1</ecNumber>
    </recommendedName>
</protein>
<dbReference type="GO" id="GO:0046872">
    <property type="term" value="F:metal ion binding"/>
    <property type="evidence" value="ECO:0007669"/>
    <property type="project" value="UniProtKB-KW"/>
</dbReference>
<dbReference type="InterPro" id="IPR012310">
    <property type="entry name" value="DNA_ligase_ATP-dep_cent"/>
</dbReference>
<keyword evidence="13" id="KW-1185">Reference proteome</keyword>
<evidence type="ECO:0000256" key="5">
    <source>
        <dbReference type="ARBA" id="ARBA00022763"/>
    </source>
</evidence>
<evidence type="ECO:0000256" key="2">
    <source>
        <dbReference type="ARBA" id="ARBA00022598"/>
    </source>
</evidence>
<dbReference type="InterPro" id="IPR016059">
    <property type="entry name" value="DNA_ligase_ATP-dep_CS"/>
</dbReference>
<dbReference type="PANTHER" id="PTHR45674">
    <property type="entry name" value="DNA LIGASE 1/3 FAMILY MEMBER"/>
    <property type="match status" value="1"/>
</dbReference>
<dbReference type="GO" id="GO:0006310">
    <property type="term" value="P:DNA recombination"/>
    <property type="evidence" value="ECO:0007669"/>
    <property type="project" value="UniProtKB-KW"/>
</dbReference>
<evidence type="ECO:0000256" key="8">
    <source>
        <dbReference type="ARBA" id="ARBA00023204"/>
    </source>
</evidence>
<dbReference type="NCBIfam" id="NF006701">
    <property type="entry name" value="PRK09247.1"/>
    <property type="match status" value="1"/>
</dbReference>
<dbReference type="SUPFAM" id="SSF56091">
    <property type="entry name" value="DNA ligase/mRNA capping enzyme, catalytic domain"/>
    <property type="match status" value="1"/>
</dbReference>
<keyword evidence="7" id="KW-0233">DNA recombination</keyword>
<dbReference type="GO" id="GO:0005524">
    <property type="term" value="F:ATP binding"/>
    <property type="evidence" value="ECO:0007669"/>
    <property type="project" value="InterPro"/>
</dbReference>
<organism evidence="12 13">
    <name type="scientific">Legionella busanensis</name>
    <dbReference type="NCBI Taxonomy" id="190655"/>
    <lineage>
        <taxon>Bacteria</taxon>
        <taxon>Pseudomonadati</taxon>
        <taxon>Pseudomonadota</taxon>
        <taxon>Gammaproteobacteria</taxon>
        <taxon>Legionellales</taxon>
        <taxon>Legionellaceae</taxon>
        <taxon>Legionella</taxon>
    </lineage>
</organism>
<sequence length="527" mass="61074">MKKFAHLLSTLYFTYSHLDKMILIQQFFKETPDPERGFALAIMADTLVFPTFKRSLIKELMQEKVDPVLFELSYDYVGDMSETVALLWPKPTEDDNKEYDLPPLSVLISNFNSLPKDQIKSYLSELLNQCNATERWALLKLGTSSLRIGISTRFLKKTLAEYGQVNIQQIEKIWHGLEPPYIDLFAWLEKKTSEPIVSENIFFHPIMLSHPLEEKDIELINPQEFSFERKYDGIRVQVVSTTKGKALFTRTGENISATFPDLLELIQGEVVLDGELIVHTSTGIGSFNQLQQRLNRKTPSKKLLMELPAGLIVYDILVWNQVDLTTLMFKERRKKLNEWVEAFPSNRILLSELLTVQNNQTLHQLKEQILAENHIAVEGVMIKRNLSPYIAGRPKGHWYKWKRNPFIVDAVVMYAQRGHGIRSSFYSDFTFGLWQNEILLPIGKAYSGFTDKELVQLDRWVRHNTIQRFGPVREVEKKLVFEIAFDAVNLSTRHKSGLALRFPRINRIRWDKPAAEADQLDTLMQLL</sequence>
<dbReference type="InterPro" id="IPR012340">
    <property type="entry name" value="NA-bd_OB-fold"/>
</dbReference>
<evidence type="ECO:0000256" key="7">
    <source>
        <dbReference type="ARBA" id="ARBA00023172"/>
    </source>
</evidence>
<dbReference type="EMBL" id="UGOD01000001">
    <property type="protein sequence ID" value="STX52078.1"/>
    <property type="molecule type" value="Genomic_DNA"/>
</dbReference>
<accession>A0A378JN13</accession>
<dbReference type="PROSITE" id="PS00697">
    <property type="entry name" value="DNA_LIGASE_A1"/>
    <property type="match status" value="1"/>
</dbReference>
<dbReference type="PANTHER" id="PTHR45674:SF13">
    <property type="entry name" value="DNA LIGASE-RELATED"/>
    <property type="match status" value="1"/>
</dbReference>
<dbReference type="PROSITE" id="PS50160">
    <property type="entry name" value="DNA_LIGASE_A3"/>
    <property type="match status" value="1"/>
</dbReference>
<dbReference type="OrthoDB" id="9767858at2"/>
<dbReference type="SUPFAM" id="SSF50249">
    <property type="entry name" value="Nucleic acid-binding proteins"/>
    <property type="match status" value="1"/>
</dbReference>
<dbReference type="EC" id="6.5.1.1" evidence="1"/>
<dbReference type="Gene3D" id="3.30.470.30">
    <property type="entry name" value="DNA ligase/mRNA capping enzyme"/>
    <property type="match status" value="1"/>
</dbReference>
<dbReference type="GO" id="GO:0006281">
    <property type="term" value="P:DNA repair"/>
    <property type="evidence" value="ECO:0007669"/>
    <property type="project" value="UniProtKB-KW"/>
</dbReference>
<keyword evidence="2 12" id="KW-0436">Ligase</keyword>
<keyword evidence="5" id="KW-0227">DNA damage</keyword>